<evidence type="ECO:0000313" key="3">
    <source>
        <dbReference type="Proteomes" id="UP000583929"/>
    </source>
</evidence>
<comment type="caution">
    <text evidence="2">The sequence shown here is derived from an EMBL/GenBank/DDBJ whole genome shotgun (WGS) entry which is preliminary data.</text>
</comment>
<keyword evidence="3" id="KW-1185">Reference proteome</keyword>
<dbReference type="AlphaFoldDB" id="A0A7J6HBQ8"/>
<dbReference type="Proteomes" id="UP000583929">
    <property type="component" value="Unassembled WGS sequence"/>
</dbReference>
<evidence type="ECO:0000313" key="2">
    <source>
        <dbReference type="EMBL" id="KAF4392694.1"/>
    </source>
</evidence>
<accession>A0A7J6HBQ8</accession>
<gene>
    <name evidence="2" type="ORF">G4B88_029433</name>
</gene>
<reference evidence="2 3" key="1">
    <citation type="journal article" date="2020" name="bioRxiv">
        <title>Sequence and annotation of 42 cannabis genomes reveals extensive copy number variation in cannabinoid synthesis and pathogen resistance genes.</title>
        <authorList>
            <person name="Mckernan K.J."/>
            <person name="Helbert Y."/>
            <person name="Kane L.T."/>
            <person name="Ebling H."/>
            <person name="Zhang L."/>
            <person name="Liu B."/>
            <person name="Eaton Z."/>
            <person name="Mclaughlin S."/>
            <person name="Kingan S."/>
            <person name="Baybayan P."/>
            <person name="Concepcion G."/>
            <person name="Jordan M."/>
            <person name="Riva A."/>
            <person name="Barbazuk W."/>
            <person name="Harkins T."/>
        </authorList>
    </citation>
    <scope>NUCLEOTIDE SEQUENCE [LARGE SCALE GENOMIC DNA]</scope>
    <source>
        <strain evidence="3">cv. Jamaican Lion 4</strain>
        <tissue evidence="2">Leaf</tissue>
    </source>
</reference>
<protein>
    <recommendedName>
        <fullName evidence="1">Transposase-associated domain-containing protein</fullName>
    </recommendedName>
</protein>
<dbReference type="Pfam" id="PF13963">
    <property type="entry name" value="Transpos_assoc"/>
    <property type="match status" value="1"/>
</dbReference>
<evidence type="ECO:0000259" key="1">
    <source>
        <dbReference type="Pfam" id="PF13963"/>
    </source>
</evidence>
<dbReference type="InterPro" id="IPR029480">
    <property type="entry name" value="Transpos_assoc"/>
</dbReference>
<organism evidence="2 3">
    <name type="scientific">Cannabis sativa</name>
    <name type="common">Hemp</name>
    <name type="synonym">Marijuana</name>
    <dbReference type="NCBI Taxonomy" id="3483"/>
    <lineage>
        <taxon>Eukaryota</taxon>
        <taxon>Viridiplantae</taxon>
        <taxon>Streptophyta</taxon>
        <taxon>Embryophyta</taxon>
        <taxon>Tracheophyta</taxon>
        <taxon>Spermatophyta</taxon>
        <taxon>Magnoliopsida</taxon>
        <taxon>eudicotyledons</taxon>
        <taxon>Gunneridae</taxon>
        <taxon>Pentapetalae</taxon>
        <taxon>rosids</taxon>
        <taxon>fabids</taxon>
        <taxon>Rosales</taxon>
        <taxon>Cannabaceae</taxon>
        <taxon>Cannabis</taxon>
    </lineage>
</organism>
<dbReference type="EMBL" id="JAATIQ010000051">
    <property type="protein sequence ID" value="KAF4392694.1"/>
    <property type="molecule type" value="Genomic_DNA"/>
</dbReference>
<feature type="domain" description="Transposase-associated" evidence="1">
    <location>
        <begin position="3"/>
        <end position="67"/>
    </location>
</feature>
<proteinExistence type="predicted"/>
<sequence>MDRNWMSANRLSVEYSKGVDHFLNFCQKYAKNSKLVLCPCLKCDNIMDITRINKHLFRNRIDKSYKVRLQRN</sequence>
<name>A0A7J6HBQ8_CANSA</name>